<name>A0A212C0G7_CEREH</name>
<evidence type="ECO:0000256" key="1">
    <source>
        <dbReference type="SAM" id="MobiDB-lite"/>
    </source>
</evidence>
<evidence type="ECO:0000313" key="3">
    <source>
        <dbReference type="Proteomes" id="UP000242450"/>
    </source>
</evidence>
<dbReference type="EMBL" id="MKHE01000034">
    <property type="protein sequence ID" value="OWJ99494.1"/>
    <property type="molecule type" value="Genomic_DNA"/>
</dbReference>
<dbReference type="Proteomes" id="UP000242450">
    <property type="component" value="Chromosome X"/>
</dbReference>
<accession>A0A212C0G7</accession>
<gene>
    <name evidence="2" type="ORF">Celaphus_00009548</name>
</gene>
<evidence type="ECO:0000313" key="2">
    <source>
        <dbReference type="EMBL" id="OWJ99494.1"/>
    </source>
</evidence>
<organism evidence="2 3">
    <name type="scientific">Cervus elaphus hippelaphus</name>
    <name type="common">European red deer</name>
    <dbReference type="NCBI Taxonomy" id="46360"/>
    <lineage>
        <taxon>Eukaryota</taxon>
        <taxon>Metazoa</taxon>
        <taxon>Chordata</taxon>
        <taxon>Craniata</taxon>
        <taxon>Vertebrata</taxon>
        <taxon>Euteleostomi</taxon>
        <taxon>Mammalia</taxon>
        <taxon>Eutheria</taxon>
        <taxon>Laurasiatheria</taxon>
        <taxon>Artiodactyla</taxon>
        <taxon>Ruminantia</taxon>
        <taxon>Pecora</taxon>
        <taxon>Cervidae</taxon>
        <taxon>Cervinae</taxon>
        <taxon>Cervus</taxon>
    </lineage>
</organism>
<dbReference type="AlphaFoldDB" id="A0A212C0G7"/>
<protein>
    <submittedName>
        <fullName evidence="2">Uncharacterized protein</fullName>
    </submittedName>
</protein>
<reference evidence="2 3" key="1">
    <citation type="journal article" date="2018" name="Mol. Genet. Genomics">
        <title>The red deer Cervus elaphus genome CerEla1.0: sequencing, annotating, genes, and chromosomes.</title>
        <authorList>
            <person name="Bana N.A."/>
            <person name="Nyiri A."/>
            <person name="Nagy J."/>
            <person name="Frank K."/>
            <person name="Nagy T."/>
            <person name="Steger V."/>
            <person name="Schiller M."/>
            <person name="Lakatos P."/>
            <person name="Sugar L."/>
            <person name="Horn P."/>
            <person name="Barta E."/>
            <person name="Orosz L."/>
        </authorList>
    </citation>
    <scope>NUCLEOTIDE SEQUENCE [LARGE SCALE GENOMIC DNA]</scope>
    <source>
        <strain evidence="2">Hungarian</strain>
    </source>
</reference>
<proteinExistence type="predicted"/>
<feature type="region of interest" description="Disordered" evidence="1">
    <location>
        <begin position="1"/>
        <end position="37"/>
    </location>
</feature>
<comment type="caution">
    <text evidence="2">The sequence shown here is derived from an EMBL/GenBank/DDBJ whole genome shotgun (WGS) entry which is preliminary data.</text>
</comment>
<sequence length="102" mass="11082">MPHPIPGNVQAFKTGNGIASKEASGPREAKENPSLSRRQIAGRVSWSLPGVVVRSATARLRHGQLHPVRLGEPRALRRVYIGGSTWRITEVKKFESATSSSV</sequence>
<keyword evidence="3" id="KW-1185">Reference proteome</keyword>